<keyword evidence="1" id="KW-1133">Transmembrane helix</keyword>
<keyword evidence="1" id="KW-0812">Transmembrane</keyword>
<keyword evidence="1" id="KW-0472">Membrane</keyword>
<feature type="transmembrane region" description="Helical" evidence="1">
    <location>
        <begin position="161"/>
        <end position="179"/>
    </location>
</feature>
<evidence type="ECO:0000313" key="2">
    <source>
        <dbReference type="EMBL" id="KKN90558.1"/>
    </source>
</evidence>
<feature type="transmembrane region" description="Helical" evidence="1">
    <location>
        <begin position="87"/>
        <end position="108"/>
    </location>
</feature>
<gene>
    <name evidence="2" type="ORF">LCGC14_0227000</name>
</gene>
<reference evidence="2" key="1">
    <citation type="journal article" date="2015" name="Nature">
        <title>Complex archaea that bridge the gap between prokaryotes and eukaryotes.</title>
        <authorList>
            <person name="Spang A."/>
            <person name="Saw J.H."/>
            <person name="Jorgensen S.L."/>
            <person name="Zaremba-Niedzwiedzka K."/>
            <person name="Martijn J."/>
            <person name="Lind A.E."/>
            <person name="van Eijk R."/>
            <person name="Schleper C."/>
            <person name="Guy L."/>
            <person name="Ettema T.J."/>
        </authorList>
    </citation>
    <scope>NUCLEOTIDE SEQUENCE</scope>
</reference>
<dbReference type="AlphaFoldDB" id="A0A0F9XFH4"/>
<feature type="transmembrane region" description="Helical" evidence="1">
    <location>
        <begin position="138"/>
        <end position="155"/>
    </location>
</feature>
<name>A0A0F9XFH4_9ZZZZ</name>
<feature type="transmembrane region" description="Helical" evidence="1">
    <location>
        <begin position="114"/>
        <end position="131"/>
    </location>
</feature>
<proteinExistence type="predicted"/>
<evidence type="ECO:0000256" key="1">
    <source>
        <dbReference type="SAM" id="Phobius"/>
    </source>
</evidence>
<sequence length="182" mass="20035">MLPSAEEAAQALRDIAAIKARAAGFQDYHAESGQLLLWGAAYFSGFTLTALFPGNILLVWILVVVAALVVGTGLARHTNPDIPGIAWRYLTLIASILLFCIMMNLVMWPLPAEQSAMIAPLFVATLYIIRGVQLRPRYLLIGLVLGVLSTVGFLFFQPIFWWWMALACGGTLMLSGLWLRQL</sequence>
<accession>A0A0F9XFH4</accession>
<dbReference type="EMBL" id="LAZR01000109">
    <property type="protein sequence ID" value="KKN90558.1"/>
    <property type="molecule type" value="Genomic_DNA"/>
</dbReference>
<organism evidence="2">
    <name type="scientific">marine sediment metagenome</name>
    <dbReference type="NCBI Taxonomy" id="412755"/>
    <lineage>
        <taxon>unclassified sequences</taxon>
        <taxon>metagenomes</taxon>
        <taxon>ecological metagenomes</taxon>
    </lineage>
</organism>
<protein>
    <submittedName>
        <fullName evidence="2">Uncharacterized protein</fullName>
    </submittedName>
</protein>
<comment type="caution">
    <text evidence="2">The sequence shown here is derived from an EMBL/GenBank/DDBJ whole genome shotgun (WGS) entry which is preliminary data.</text>
</comment>
<feature type="transmembrane region" description="Helical" evidence="1">
    <location>
        <begin position="58"/>
        <end position="75"/>
    </location>
</feature>